<comment type="subcellular location">
    <subcellularLocation>
        <location evidence="1">Membrane</location>
        <topology evidence="1">Multi-pass membrane protein</topology>
    </subcellularLocation>
</comment>
<reference evidence="7 8" key="1">
    <citation type="submission" date="2020-08" db="EMBL/GenBank/DDBJ databases">
        <title>The genome sequence of type strain Novosphingobium flavum NBRC 111647.</title>
        <authorList>
            <person name="Liu Y."/>
        </authorList>
    </citation>
    <scope>NUCLEOTIDE SEQUENCE [LARGE SCALE GENOMIC DNA]</scope>
    <source>
        <strain evidence="7 8">NBRC 111647</strain>
    </source>
</reference>
<keyword evidence="3 5" id="KW-1133">Transmembrane helix</keyword>
<dbReference type="InterPro" id="IPR007267">
    <property type="entry name" value="GtrA_DPMS_TM"/>
</dbReference>
<evidence type="ECO:0000313" key="7">
    <source>
        <dbReference type="EMBL" id="MBC2666551.1"/>
    </source>
</evidence>
<keyword evidence="2 5" id="KW-0812">Transmembrane</keyword>
<feature type="transmembrane region" description="Helical" evidence="5">
    <location>
        <begin position="30"/>
        <end position="51"/>
    </location>
</feature>
<feature type="transmembrane region" description="Helical" evidence="5">
    <location>
        <begin position="57"/>
        <end position="79"/>
    </location>
</feature>
<dbReference type="NCBIfam" id="NF037976">
    <property type="entry name" value="gtrA_1"/>
    <property type="match status" value="1"/>
</dbReference>
<gene>
    <name evidence="7" type="ORF">H7F51_13575</name>
</gene>
<comment type="caution">
    <text evidence="7">The sequence shown here is derived from an EMBL/GenBank/DDBJ whole genome shotgun (WGS) entry which is preliminary data.</text>
</comment>
<dbReference type="Proteomes" id="UP000566813">
    <property type="component" value="Unassembled WGS sequence"/>
</dbReference>
<feature type="transmembrane region" description="Helical" evidence="5">
    <location>
        <begin position="99"/>
        <end position="116"/>
    </location>
</feature>
<sequence length="163" mass="17170">MDGGQGTARREGAGGLSLSGRGGLSLTALVTRYCAFAALATLVNLGVQRVILLGGHAAPVFAAAIGVGTIAGLVTKYVLDKHWIFFDRARGAKAHGAKFGRYAFFGLFTTAIFWGSETVFWLAGRTDAWREAGAVLGLAVGYVVKYRLDRKFVFAPVPAGDSV</sequence>
<dbReference type="AlphaFoldDB" id="A0A7X1KME8"/>
<feature type="domain" description="GtrA/DPMS transmembrane" evidence="6">
    <location>
        <begin position="32"/>
        <end position="154"/>
    </location>
</feature>
<protein>
    <submittedName>
        <fullName evidence="7">GtrA family protein</fullName>
    </submittedName>
</protein>
<evidence type="ECO:0000313" key="8">
    <source>
        <dbReference type="Proteomes" id="UP000566813"/>
    </source>
</evidence>
<evidence type="ECO:0000256" key="1">
    <source>
        <dbReference type="ARBA" id="ARBA00004141"/>
    </source>
</evidence>
<dbReference type="GO" id="GO:0016020">
    <property type="term" value="C:membrane"/>
    <property type="evidence" value="ECO:0007669"/>
    <property type="project" value="UniProtKB-SubCell"/>
</dbReference>
<evidence type="ECO:0000256" key="5">
    <source>
        <dbReference type="SAM" id="Phobius"/>
    </source>
</evidence>
<evidence type="ECO:0000256" key="2">
    <source>
        <dbReference type="ARBA" id="ARBA00022692"/>
    </source>
</evidence>
<proteinExistence type="predicted"/>
<dbReference type="GO" id="GO:0000271">
    <property type="term" value="P:polysaccharide biosynthetic process"/>
    <property type="evidence" value="ECO:0007669"/>
    <property type="project" value="InterPro"/>
</dbReference>
<keyword evidence="4 5" id="KW-0472">Membrane</keyword>
<organism evidence="7 8">
    <name type="scientific">Novosphingobium flavum</name>
    <dbReference type="NCBI Taxonomy" id="1778672"/>
    <lineage>
        <taxon>Bacteria</taxon>
        <taxon>Pseudomonadati</taxon>
        <taxon>Pseudomonadota</taxon>
        <taxon>Alphaproteobacteria</taxon>
        <taxon>Sphingomonadales</taxon>
        <taxon>Sphingomonadaceae</taxon>
        <taxon>Novosphingobium</taxon>
    </lineage>
</organism>
<dbReference type="Pfam" id="PF04138">
    <property type="entry name" value="GtrA_DPMS_TM"/>
    <property type="match status" value="1"/>
</dbReference>
<evidence type="ECO:0000256" key="4">
    <source>
        <dbReference type="ARBA" id="ARBA00023136"/>
    </source>
</evidence>
<name>A0A7X1KME8_9SPHN</name>
<evidence type="ECO:0000256" key="3">
    <source>
        <dbReference type="ARBA" id="ARBA00022989"/>
    </source>
</evidence>
<keyword evidence="8" id="KW-1185">Reference proteome</keyword>
<accession>A0A7X1KME8</accession>
<dbReference type="EMBL" id="JACLAW010000010">
    <property type="protein sequence ID" value="MBC2666551.1"/>
    <property type="molecule type" value="Genomic_DNA"/>
</dbReference>
<evidence type="ECO:0000259" key="6">
    <source>
        <dbReference type="Pfam" id="PF04138"/>
    </source>
</evidence>